<keyword evidence="3" id="KW-0349">Heme</keyword>
<keyword evidence="4" id="KW-0479">Metal-binding</keyword>
<dbReference type="STRING" id="95161.SAMN05660874_04517"/>
<dbReference type="InterPro" id="IPR006314">
    <property type="entry name" value="Dyp_peroxidase"/>
</dbReference>
<accession>A0A1I6U2S1</accession>
<dbReference type="GO" id="GO:0004601">
    <property type="term" value="F:peroxidase activity"/>
    <property type="evidence" value="ECO:0007669"/>
    <property type="project" value="UniProtKB-KW"/>
</dbReference>
<evidence type="ECO:0000256" key="2">
    <source>
        <dbReference type="ARBA" id="ARBA00022559"/>
    </source>
</evidence>
<evidence type="ECO:0000256" key="4">
    <source>
        <dbReference type="ARBA" id="ARBA00022723"/>
    </source>
</evidence>
<dbReference type="Proteomes" id="UP000198852">
    <property type="component" value="Unassembled WGS sequence"/>
</dbReference>
<gene>
    <name evidence="12" type="ORF">SAMN05660874_04517</name>
</gene>
<organism evidence="12 13">
    <name type="scientific">Saccharopolyspora flava</name>
    <dbReference type="NCBI Taxonomy" id="95161"/>
    <lineage>
        <taxon>Bacteria</taxon>
        <taxon>Bacillati</taxon>
        <taxon>Actinomycetota</taxon>
        <taxon>Actinomycetes</taxon>
        <taxon>Pseudonocardiales</taxon>
        <taxon>Pseudonocardiaceae</taxon>
        <taxon>Saccharopolyspora</taxon>
    </lineage>
</organism>
<dbReference type="PANTHER" id="PTHR30521">
    <property type="entry name" value="DEFERROCHELATASE/PEROXIDASE"/>
    <property type="match status" value="1"/>
</dbReference>
<evidence type="ECO:0000256" key="8">
    <source>
        <dbReference type="ARBA" id="ARBA00025737"/>
    </source>
</evidence>
<dbReference type="OrthoDB" id="9781066at2"/>
<dbReference type="InterPro" id="IPR048328">
    <property type="entry name" value="Dyp_perox_C"/>
</dbReference>
<evidence type="ECO:0000259" key="11">
    <source>
        <dbReference type="Pfam" id="PF20628"/>
    </source>
</evidence>
<evidence type="ECO:0000256" key="3">
    <source>
        <dbReference type="ARBA" id="ARBA00022617"/>
    </source>
</evidence>
<dbReference type="InterPro" id="IPR006311">
    <property type="entry name" value="TAT_signal"/>
</dbReference>
<dbReference type="PANTHER" id="PTHR30521:SF4">
    <property type="entry name" value="DEFERROCHELATASE"/>
    <property type="match status" value="1"/>
</dbReference>
<name>A0A1I6U2S1_9PSEU</name>
<dbReference type="SUPFAM" id="SSF54909">
    <property type="entry name" value="Dimeric alpha+beta barrel"/>
    <property type="match status" value="1"/>
</dbReference>
<keyword evidence="6" id="KW-0560">Oxidoreductase</keyword>
<dbReference type="AlphaFoldDB" id="A0A1I6U2S1"/>
<feature type="domain" description="Dyp-type peroxidase C-terminal" evidence="11">
    <location>
        <begin position="209"/>
        <end position="388"/>
    </location>
</feature>
<feature type="region of interest" description="Disordered" evidence="9">
    <location>
        <begin position="195"/>
        <end position="221"/>
    </location>
</feature>
<keyword evidence="5" id="KW-0732">Signal</keyword>
<dbReference type="PROSITE" id="PS51404">
    <property type="entry name" value="DYP_PEROXIDASE"/>
    <property type="match status" value="1"/>
</dbReference>
<dbReference type="GO" id="GO:0020037">
    <property type="term" value="F:heme binding"/>
    <property type="evidence" value="ECO:0007669"/>
    <property type="project" value="InterPro"/>
</dbReference>
<comment type="cofactor">
    <cofactor evidence="1">
        <name>heme b</name>
        <dbReference type="ChEBI" id="CHEBI:60344"/>
    </cofactor>
</comment>
<dbReference type="Pfam" id="PF20628">
    <property type="entry name" value="Dyp_perox_C"/>
    <property type="match status" value="1"/>
</dbReference>
<dbReference type="EMBL" id="FOZX01000009">
    <property type="protein sequence ID" value="SFS95809.1"/>
    <property type="molecule type" value="Genomic_DNA"/>
</dbReference>
<evidence type="ECO:0000313" key="13">
    <source>
        <dbReference type="Proteomes" id="UP000198852"/>
    </source>
</evidence>
<reference evidence="13" key="1">
    <citation type="submission" date="2016-10" db="EMBL/GenBank/DDBJ databases">
        <authorList>
            <person name="Varghese N."/>
            <person name="Submissions S."/>
        </authorList>
    </citation>
    <scope>NUCLEOTIDE SEQUENCE [LARGE SCALE GENOMIC DNA]</scope>
    <source>
        <strain evidence="13">DSM 44771</strain>
    </source>
</reference>
<keyword evidence="13" id="KW-1185">Reference proteome</keyword>
<dbReference type="GO" id="GO:0005829">
    <property type="term" value="C:cytosol"/>
    <property type="evidence" value="ECO:0007669"/>
    <property type="project" value="TreeGrafter"/>
</dbReference>
<sequence>MSALDRRRFLRGTLLGAGAAGTLAASTGSSADEATSSAGAAPVFHGRHQNGILPEPSRHTAIAAFDVIAGTPGELRDLLRTLTDRLRRLTTGGTPTPVGITAPPEDSGVLGPEPPGGVRSVVGVGASLFDERFGLAARKPAALTPMREFPNDDLDSAQCHGDLSLQLSAEHPDTVLHALRDLARHTRGGMQLRWRVDGFTSPPRPDGAPRNLMGFKDGTANPDPADSAEMDRLVWARPEPEWTAGGSYQVIRLIRMLVEFWDRISVNEQELIFGRRRDSGAPLDGSREADAPDYRLDPAGAVVPLSSHIRMANPRTPDTDAHRILRRSYNYDRGIDEVGDLDMGLVFTCFQQDPARQFEQVQTRLVDEPLTDYIAPFGGGYFFALPGVRDESDHLGRSLLADL</sequence>
<keyword evidence="2 12" id="KW-0575">Peroxidase</keyword>
<evidence type="ECO:0000256" key="5">
    <source>
        <dbReference type="ARBA" id="ARBA00022729"/>
    </source>
</evidence>
<evidence type="ECO:0000259" key="10">
    <source>
        <dbReference type="Pfam" id="PF04261"/>
    </source>
</evidence>
<proteinExistence type="inferred from homology"/>
<dbReference type="RefSeq" id="WP_093421960.1">
    <property type="nucleotide sequence ID" value="NZ_FOZX01000009.1"/>
</dbReference>
<evidence type="ECO:0000256" key="7">
    <source>
        <dbReference type="ARBA" id="ARBA00023004"/>
    </source>
</evidence>
<feature type="region of interest" description="Disordered" evidence="9">
    <location>
        <begin position="89"/>
        <end position="108"/>
    </location>
</feature>
<evidence type="ECO:0000256" key="1">
    <source>
        <dbReference type="ARBA" id="ARBA00001970"/>
    </source>
</evidence>
<evidence type="ECO:0000313" key="12">
    <source>
        <dbReference type="EMBL" id="SFS95809.1"/>
    </source>
</evidence>
<dbReference type="GO" id="GO:0046872">
    <property type="term" value="F:metal ion binding"/>
    <property type="evidence" value="ECO:0007669"/>
    <property type="project" value="UniProtKB-KW"/>
</dbReference>
<evidence type="ECO:0000256" key="6">
    <source>
        <dbReference type="ARBA" id="ARBA00023002"/>
    </source>
</evidence>
<dbReference type="InterPro" id="IPR048327">
    <property type="entry name" value="Dyp_perox_N"/>
</dbReference>
<dbReference type="InterPro" id="IPR011008">
    <property type="entry name" value="Dimeric_a/b-barrel"/>
</dbReference>
<protein>
    <submittedName>
        <fullName evidence="12">Deferrochelatase/peroxidase EfeB</fullName>
    </submittedName>
</protein>
<dbReference type="PROSITE" id="PS51318">
    <property type="entry name" value="TAT"/>
    <property type="match status" value="1"/>
</dbReference>
<comment type="similarity">
    <text evidence="8">Belongs to the DyP-type peroxidase family.</text>
</comment>
<keyword evidence="7" id="KW-0408">Iron</keyword>
<evidence type="ECO:0000256" key="9">
    <source>
        <dbReference type="SAM" id="MobiDB-lite"/>
    </source>
</evidence>
<dbReference type="NCBIfam" id="TIGR01413">
    <property type="entry name" value="Dyp_perox_fam"/>
    <property type="match status" value="1"/>
</dbReference>
<dbReference type="Pfam" id="PF04261">
    <property type="entry name" value="Dyp_perox_N"/>
    <property type="match status" value="1"/>
</dbReference>
<feature type="domain" description="Dyp-type peroxidase N-terminal" evidence="10">
    <location>
        <begin position="49"/>
        <end position="199"/>
    </location>
</feature>